<comment type="caution">
    <text evidence="1">The sequence shown here is derived from an EMBL/GenBank/DDBJ whole genome shotgun (WGS) entry which is preliminary data.</text>
</comment>
<reference evidence="1" key="1">
    <citation type="submission" date="2023-04" db="EMBL/GenBank/DDBJ databases">
        <title>Phytophthora fragariaefolia NBRC 109709.</title>
        <authorList>
            <person name="Ichikawa N."/>
            <person name="Sato H."/>
            <person name="Tonouchi N."/>
        </authorList>
    </citation>
    <scope>NUCLEOTIDE SEQUENCE</scope>
    <source>
        <strain evidence="1">NBRC 109709</strain>
    </source>
</reference>
<dbReference type="OrthoDB" id="97251at2759"/>
<evidence type="ECO:0000313" key="2">
    <source>
        <dbReference type="Proteomes" id="UP001165121"/>
    </source>
</evidence>
<proteinExistence type="predicted"/>
<accession>A0A9W7CYN1</accession>
<gene>
    <name evidence="1" type="ORF">Pfra01_001932500</name>
</gene>
<protein>
    <submittedName>
        <fullName evidence="1">Unnamed protein product</fullName>
    </submittedName>
</protein>
<dbReference type="Proteomes" id="UP001165121">
    <property type="component" value="Unassembled WGS sequence"/>
</dbReference>
<sequence length="181" mass="20679">MTTSTTHTSQRRQLTLHEIDRVQVSGATSRRQGTTYYLLEVCTSRPNLPVRDSDAACSKLHEDNEDAPTPAYIVEKSISEFDTLRRALYSASHLAHTYASCEFCKEMIFYIDTGDKRFGSNVLLRVLDGRDKIKRSLQQFMDDVLDMLMHFASIEDTPWCSGQVQSHQAMRQFLLPRASHS</sequence>
<organism evidence="1 2">
    <name type="scientific">Phytophthora fragariaefolia</name>
    <dbReference type="NCBI Taxonomy" id="1490495"/>
    <lineage>
        <taxon>Eukaryota</taxon>
        <taxon>Sar</taxon>
        <taxon>Stramenopiles</taxon>
        <taxon>Oomycota</taxon>
        <taxon>Peronosporomycetes</taxon>
        <taxon>Peronosporales</taxon>
        <taxon>Peronosporaceae</taxon>
        <taxon>Phytophthora</taxon>
    </lineage>
</organism>
<keyword evidence="2" id="KW-1185">Reference proteome</keyword>
<name>A0A9W7CYN1_9STRA</name>
<dbReference type="EMBL" id="BSXT01002499">
    <property type="protein sequence ID" value="GMF49180.1"/>
    <property type="molecule type" value="Genomic_DNA"/>
</dbReference>
<evidence type="ECO:0000313" key="1">
    <source>
        <dbReference type="EMBL" id="GMF49180.1"/>
    </source>
</evidence>
<dbReference type="AlphaFoldDB" id="A0A9W7CYN1"/>